<protein>
    <submittedName>
        <fullName evidence="10">T7SS_EccD: type VII secretion integral membrane protein EccD</fullName>
    </submittedName>
</protein>
<feature type="transmembrane region" description="Helical" evidence="8">
    <location>
        <begin position="244"/>
        <end position="265"/>
    </location>
</feature>
<feature type="transmembrane region" description="Helical" evidence="8">
    <location>
        <begin position="191"/>
        <end position="212"/>
    </location>
</feature>
<evidence type="ECO:0000256" key="4">
    <source>
        <dbReference type="ARBA" id="ARBA00022692"/>
    </source>
</evidence>
<organism evidence="10 11">
    <name type="scientific">Propionibacterium ruminifibrarum</name>
    <dbReference type="NCBI Taxonomy" id="1962131"/>
    <lineage>
        <taxon>Bacteria</taxon>
        <taxon>Bacillati</taxon>
        <taxon>Actinomycetota</taxon>
        <taxon>Actinomycetes</taxon>
        <taxon>Propionibacteriales</taxon>
        <taxon>Propionibacteriaceae</taxon>
        <taxon>Propionibacterium</taxon>
    </lineage>
</organism>
<evidence type="ECO:0000259" key="9">
    <source>
        <dbReference type="Pfam" id="PF19053"/>
    </source>
</evidence>
<feature type="transmembrane region" description="Helical" evidence="8">
    <location>
        <begin position="377"/>
        <end position="394"/>
    </location>
</feature>
<sequence length="437" mass="43701">MDYTRVTVHGSQHRGDLVVPSSEPLVTVLPRLLEMLSETSPGGAGVALTTSEGIQLDTERSLAEQQVRDGQLLLVRPADQTPPPPQVSDLVGATADRRSSSRGRWSLDTARLCVVLLEAPLAGLATWQAGSALPAAAVTAAVVLVLLAVAACRAWRAWPATAVVSAAIGVAGTVGAGAVAGTDLSGAHPVLVPAATGLACAWLVVALAPGLAGGQRPMLATGVVGAVGCAALPILLALGMGVTGVGAVIATAAVCGLGLVPAAALSLSGLTELEDAAIAGRPPARGTAQEAIDGSFRAMTGLTLALAVLAAGGLCLLVGSHPSQWGWGLACALGIVIVCRTRFFPFTAQVVALAGALTALVAVLLACTPLAGPLRGLVIAAVAAALALVLVKPVPEHTAARVRTWANLAELIAVVATVPLLLGHFGVFSDLLEVFSR</sequence>
<feature type="region of interest" description="Disordered" evidence="7">
    <location>
        <begin position="76"/>
        <end position="95"/>
    </location>
</feature>
<dbReference type="EMBL" id="OMOH01000004">
    <property type="protein sequence ID" value="SPF68135.1"/>
    <property type="molecule type" value="Genomic_DNA"/>
</dbReference>
<dbReference type="Proteomes" id="UP000265962">
    <property type="component" value="Unassembled WGS sequence"/>
</dbReference>
<comment type="similarity">
    <text evidence="2">Belongs to the EccD/Snm4 family.</text>
</comment>
<keyword evidence="5 8" id="KW-1133">Transmembrane helix</keyword>
<dbReference type="InterPro" id="IPR006707">
    <property type="entry name" value="T7SS_EccD"/>
</dbReference>
<dbReference type="Gene3D" id="3.10.20.90">
    <property type="entry name" value="Phosphatidylinositol 3-kinase Catalytic Subunit, Chain A, domain 1"/>
    <property type="match status" value="1"/>
</dbReference>
<keyword evidence="11" id="KW-1185">Reference proteome</keyword>
<evidence type="ECO:0000313" key="11">
    <source>
        <dbReference type="Proteomes" id="UP000265962"/>
    </source>
</evidence>
<dbReference type="NCBIfam" id="TIGR03920">
    <property type="entry name" value="T7SS_EccD"/>
    <property type="match status" value="1"/>
</dbReference>
<comment type="subcellular location">
    <subcellularLocation>
        <location evidence="1">Cell membrane</location>
        <topology evidence="1">Multi-pass membrane protein</topology>
    </subcellularLocation>
</comment>
<evidence type="ECO:0000313" key="10">
    <source>
        <dbReference type="EMBL" id="SPF68135.1"/>
    </source>
</evidence>
<evidence type="ECO:0000256" key="2">
    <source>
        <dbReference type="ARBA" id="ARBA00006162"/>
    </source>
</evidence>
<proteinExistence type="inferred from homology"/>
<dbReference type="RefSeq" id="WP_182858586.1">
    <property type="nucleotide sequence ID" value="NZ_OMOH01000004.1"/>
</dbReference>
<evidence type="ECO:0000256" key="7">
    <source>
        <dbReference type="SAM" id="MobiDB-lite"/>
    </source>
</evidence>
<evidence type="ECO:0000256" key="3">
    <source>
        <dbReference type="ARBA" id="ARBA00022475"/>
    </source>
</evidence>
<dbReference type="Pfam" id="PF19053">
    <property type="entry name" value="EccD"/>
    <property type="match status" value="1"/>
</dbReference>
<feature type="transmembrane region" description="Helical" evidence="8">
    <location>
        <begin position="219"/>
        <end position="238"/>
    </location>
</feature>
<dbReference type="GO" id="GO:0005886">
    <property type="term" value="C:plasma membrane"/>
    <property type="evidence" value="ECO:0007669"/>
    <property type="project" value="UniProtKB-SubCell"/>
</dbReference>
<evidence type="ECO:0000256" key="8">
    <source>
        <dbReference type="SAM" id="Phobius"/>
    </source>
</evidence>
<feature type="domain" description="EccD-like transmembrane" evidence="9">
    <location>
        <begin position="120"/>
        <end position="430"/>
    </location>
</feature>
<evidence type="ECO:0000256" key="5">
    <source>
        <dbReference type="ARBA" id="ARBA00022989"/>
    </source>
</evidence>
<accession>A0A375I489</accession>
<dbReference type="InterPro" id="IPR044049">
    <property type="entry name" value="EccD_transm"/>
</dbReference>
<feature type="transmembrane region" description="Helical" evidence="8">
    <location>
        <begin position="350"/>
        <end position="371"/>
    </location>
</feature>
<feature type="transmembrane region" description="Helical" evidence="8">
    <location>
        <begin position="325"/>
        <end position="343"/>
    </location>
</feature>
<keyword evidence="6 8" id="KW-0472">Membrane</keyword>
<feature type="transmembrane region" description="Helical" evidence="8">
    <location>
        <begin position="298"/>
        <end position="319"/>
    </location>
</feature>
<reference evidence="11" key="1">
    <citation type="submission" date="2018-02" db="EMBL/GenBank/DDBJ databases">
        <authorList>
            <person name="Hornung B."/>
        </authorList>
    </citation>
    <scope>NUCLEOTIDE SEQUENCE [LARGE SCALE GENOMIC DNA]</scope>
</reference>
<name>A0A375I489_9ACTN</name>
<gene>
    <name evidence="10" type="ORF">PROPJV5_1078</name>
</gene>
<feature type="transmembrane region" description="Helical" evidence="8">
    <location>
        <begin position="133"/>
        <end position="151"/>
    </location>
</feature>
<feature type="transmembrane region" description="Helical" evidence="8">
    <location>
        <begin position="158"/>
        <end position="179"/>
    </location>
</feature>
<keyword evidence="3" id="KW-1003">Cell membrane</keyword>
<evidence type="ECO:0000256" key="6">
    <source>
        <dbReference type="ARBA" id="ARBA00023136"/>
    </source>
</evidence>
<dbReference type="Pfam" id="PF08817">
    <property type="entry name" value="YukD"/>
    <property type="match status" value="1"/>
</dbReference>
<keyword evidence="4 8" id="KW-0812">Transmembrane</keyword>
<feature type="transmembrane region" description="Helical" evidence="8">
    <location>
        <begin position="406"/>
        <end position="427"/>
    </location>
</feature>
<dbReference type="AlphaFoldDB" id="A0A375I489"/>
<dbReference type="InterPro" id="IPR024962">
    <property type="entry name" value="YukD-like"/>
</dbReference>
<evidence type="ECO:0000256" key="1">
    <source>
        <dbReference type="ARBA" id="ARBA00004651"/>
    </source>
</evidence>